<name>A0AB37Z9L3_9PSED</name>
<protein>
    <recommendedName>
        <fullName evidence="4">Periplasmic nitrate reductase subunit NapB</fullName>
    </recommendedName>
</protein>
<reference evidence="2 3" key="1">
    <citation type="submission" date="2016-10" db="EMBL/GenBank/DDBJ databases">
        <authorList>
            <person name="Varghese N."/>
            <person name="Submissions S."/>
        </authorList>
    </citation>
    <scope>NUCLEOTIDE SEQUENCE [LARGE SCALE GENOMIC DNA]</scope>
    <source>
        <strain evidence="2 3">DSM 17833</strain>
    </source>
</reference>
<dbReference type="CDD" id="cd16329">
    <property type="entry name" value="LolA_like"/>
    <property type="match status" value="1"/>
</dbReference>
<evidence type="ECO:0000256" key="1">
    <source>
        <dbReference type="SAM" id="SignalP"/>
    </source>
</evidence>
<dbReference type="Proteomes" id="UP000242418">
    <property type="component" value="Unassembled WGS sequence"/>
</dbReference>
<keyword evidence="1" id="KW-0732">Signal</keyword>
<dbReference type="EMBL" id="FMTL01000002">
    <property type="protein sequence ID" value="SCW70443.1"/>
    <property type="molecule type" value="Genomic_DNA"/>
</dbReference>
<dbReference type="Pfam" id="PF07044">
    <property type="entry name" value="DUF1329"/>
    <property type="match status" value="1"/>
</dbReference>
<dbReference type="RefSeq" id="WP_244152886.1">
    <property type="nucleotide sequence ID" value="NZ_FMTL01000002.1"/>
</dbReference>
<organism evidence="2 3">
    <name type="scientific">Pseudomonas peli</name>
    <dbReference type="NCBI Taxonomy" id="592361"/>
    <lineage>
        <taxon>Bacteria</taxon>
        <taxon>Pseudomonadati</taxon>
        <taxon>Pseudomonadota</taxon>
        <taxon>Gammaproteobacteria</taxon>
        <taxon>Pseudomonadales</taxon>
        <taxon>Pseudomonadaceae</taxon>
        <taxon>Pseudomonas</taxon>
    </lineage>
</organism>
<comment type="caution">
    <text evidence="2">The sequence shown here is derived from an EMBL/GenBank/DDBJ whole genome shotgun (WGS) entry which is preliminary data.</text>
</comment>
<proteinExistence type="predicted"/>
<evidence type="ECO:0000313" key="2">
    <source>
        <dbReference type="EMBL" id="SCW70443.1"/>
    </source>
</evidence>
<gene>
    <name evidence="2" type="ORF">SAMN05216370_2966</name>
</gene>
<evidence type="ECO:0008006" key="4">
    <source>
        <dbReference type="Google" id="ProtNLM"/>
    </source>
</evidence>
<sequence>MKIIKISAVATLISLSSAIAAAELNSPELTPFGAERAADPAEGIPEWTGGLEKKPINQSGGKFHTNPFSDEKPIAVIDRANMASYEQYLSEGVKALYKSYGTYSINLYPTHRTMSAPEEVYQNTKLNTTRAKLVKDGNGIEGAIGGIPFPIPKSGIELFWNHIARWQGVYYEDTSGTAIVDVSGKFSLLREQNKVLVNYYNKNNPADLDNVLIYFVNKMLPPSRSAGEILLVHETVDQVKEPRRAWAYFAGQRRVRRAPTLAYDTPQDGYFSDEADMLNGAPDRYDWKIVGKAVKIIPYNSYELASESLKYEDILKPGHINPEHARWEKHRVWVLEANLKQGQRHIYSKRRFYIDEDSWAVVMSENYDGRGELWRVNIAHTLISYEVPTISPQLTVYHDLTNRTYTALGLKNQEKIPRDFSAAIPDEKFWTPGNLRRMGVQ</sequence>
<dbReference type="InterPro" id="IPR010752">
    <property type="entry name" value="DUF1329"/>
</dbReference>
<accession>A0AB37Z9L3</accession>
<evidence type="ECO:0000313" key="3">
    <source>
        <dbReference type="Proteomes" id="UP000242418"/>
    </source>
</evidence>
<dbReference type="Gene3D" id="2.50.20.10">
    <property type="entry name" value="Lipoprotein localisation LolA/LolB/LppX"/>
    <property type="match status" value="1"/>
</dbReference>
<feature type="chain" id="PRO_5044254079" description="Periplasmic nitrate reductase subunit NapB" evidence="1">
    <location>
        <begin position="22"/>
        <end position="441"/>
    </location>
</feature>
<dbReference type="AlphaFoldDB" id="A0AB37Z9L3"/>
<keyword evidence="3" id="KW-1185">Reference proteome</keyword>
<feature type="signal peptide" evidence="1">
    <location>
        <begin position="1"/>
        <end position="21"/>
    </location>
</feature>